<accession>A0A3B5KS80</accession>
<organism evidence="12 13">
    <name type="scientific">Takifugu rubripes</name>
    <name type="common">Japanese pufferfish</name>
    <name type="synonym">Fugu rubripes</name>
    <dbReference type="NCBI Taxonomy" id="31033"/>
    <lineage>
        <taxon>Eukaryota</taxon>
        <taxon>Metazoa</taxon>
        <taxon>Chordata</taxon>
        <taxon>Craniata</taxon>
        <taxon>Vertebrata</taxon>
        <taxon>Euteleostomi</taxon>
        <taxon>Actinopterygii</taxon>
        <taxon>Neopterygii</taxon>
        <taxon>Teleostei</taxon>
        <taxon>Neoteleostei</taxon>
        <taxon>Acanthomorphata</taxon>
        <taxon>Eupercaria</taxon>
        <taxon>Tetraodontiformes</taxon>
        <taxon>Tetradontoidea</taxon>
        <taxon>Tetraodontidae</taxon>
        <taxon>Takifugu</taxon>
    </lineage>
</organism>
<dbReference type="InterPro" id="IPR046753">
    <property type="entry name" value="TOIP1/2_C"/>
</dbReference>
<dbReference type="GeneTree" id="ENSGT00390000012166"/>
<dbReference type="GO" id="GO:0001671">
    <property type="term" value="F:ATPase activator activity"/>
    <property type="evidence" value="ECO:0007669"/>
    <property type="project" value="InterPro"/>
</dbReference>
<feature type="compositionally biased region" description="Basic and acidic residues" evidence="10">
    <location>
        <begin position="141"/>
        <end position="151"/>
    </location>
</feature>
<evidence type="ECO:0000256" key="1">
    <source>
        <dbReference type="ARBA" id="ARBA00004259"/>
    </source>
</evidence>
<evidence type="ECO:0000256" key="7">
    <source>
        <dbReference type="ARBA" id="ARBA00023180"/>
    </source>
</evidence>
<feature type="region of interest" description="Disordered" evidence="10">
    <location>
        <begin position="1"/>
        <end position="151"/>
    </location>
</feature>
<evidence type="ECO:0000256" key="6">
    <source>
        <dbReference type="ARBA" id="ARBA00023136"/>
    </source>
</evidence>
<dbReference type="InParanoid" id="A0A3B5KS80"/>
<gene>
    <name evidence="12" type="primary">LOC101078265</name>
</gene>
<keyword evidence="7" id="KW-0325">Glycoprotein</keyword>
<feature type="region of interest" description="Disordered" evidence="10">
    <location>
        <begin position="229"/>
        <end position="252"/>
    </location>
</feature>
<comment type="subcellular location">
    <subcellularLocation>
        <location evidence="9">Endomembrane system</location>
        <topology evidence="9">Single-pass membrane protein</topology>
    </subcellularLocation>
    <subcellularLocation>
        <location evidence="1">Nucleus envelope</location>
    </subcellularLocation>
</comment>
<feature type="compositionally biased region" description="Polar residues" evidence="10">
    <location>
        <begin position="19"/>
        <end position="29"/>
    </location>
</feature>
<protein>
    <submittedName>
        <fullName evidence="12">Torsin-1A-interacting protein 2-like</fullName>
    </submittedName>
</protein>
<dbReference type="Proteomes" id="UP000005226">
    <property type="component" value="Chromosome 20"/>
</dbReference>
<keyword evidence="5" id="KW-1133">Transmembrane helix</keyword>
<dbReference type="Ensembl" id="ENSTRUT00000052036.2">
    <property type="protein sequence ID" value="ENSTRUP00000056207.2"/>
    <property type="gene ID" value="ENSTRUG00000025103.2"/>
</dbReference>
<dbReference type="STRING" id="31033.ENSTRUP00000056207"/>
<dbReference type="InterPro" id="IPR008662">
    <property type="entry name" value="TOIP1/2"/>
</dbReference>
<keyword evidence="8" id="KW-0539">Nucleus</keyword>
<reference evidence="12" key="2">
    <citation type="submission" date="2025-08" db="UniProtKB">
        <authorList>
            <consortium name="Ensembl"/>
        </authorList>
    </citation>
    <scope>IDENTIFICATION</scope>
</reference>
<dbReference type="FunCoup" id="A0A3B5KS80">
    <property type="interactions" value="1"/>
</dbReference>
<dbReference type="GO" id="GO:0005635">
    <property type="term" value="C:nuclear envelope"/>
    <property type="evidence" value="ECO:0007669"/>
    <property type="project" value="UniProtKB-SubCell"/>
</dbReference>
<dbReference type="AlphaFoldDB" id="A0A3B5KS80"/>
<feature type="compositionally biased region" description="Acidic residues" evidence="10">
    <location>
        <begin position="56"/>
        <end position="65"/>
    </location>
</feature>
<name>A0A3B5KS80_TAKRU</name>
<dbReference type="PANTHER" id="PTHR18843">
    <property type="entry name" value="TORSIN-1A-INTERACTING PROTEIN"/>
    <property type="match status" value="1"/>
</dbReference>
<feature type="domain" description="Torsin-1A-interacting protein 1/2 AAA+ activator" evidence="11">
    <location>
        <begin position="375"/>
        <end position="594"/>
    </location>
</feature>
<dbReference type="PANTHER" id="PTHR18843:SF7">
    <property type="entry name" value="LAMINA-ASSOCIATED POLYPEPTIDE 1B ISOFORM 1-RELATED"/>
    <property type="match status" value="1"/>
</dbReference>
<dbReference type="InterPro" id="IPR038599">
    <property type="entry name" value="LAP1C-like_C_sf"/>
</dbReference>
<evidence type="ECO:0000259" key="11">
    <source>
        <dbReference type="Pfam" id="PF05609"/>
    </source>
</evidence>
<reference evidence="12 13" key="1">
    <citation type="journal article" date="2011" name="Genome Biol. Evol.">
        <title>Integration of the genetic map and genome assembly of fugu facilitates insights into distinct features of genome evolution in teleosts and mammals.</title>
        <authorList>
            <person name="Kai W."/>
            <person name="Kikuchi K."/>
            <person name="Tohari S."/>
            <person name="Chew A.K."/>
            <person name="Tay A."/>
            <person name="Fujiwara A."/>
            <person name="Hosoya S."/>
            <person name="Suetake H."/>
            <person name="Naruse K."/>
            <person name="Brenner S."/>
            <person name="Suzuki Y."/>
            <person name="Venkatesh B."/>
        </authorList>
    </citation>
    <scope>NUCLEOTIDE SEQUENCE [LARGE SCALE GENOMIC DNA]</scope>
</reference>
<comment type="similarity">
    <text evidence="2">Belongs to the TOR1AIP family.</text>
</comment>
<proteinExistence type="inferred from homology"/>
<keyword evidence="13" id="KW-1185">Reference proteome</keyword>
<sequence>MDSSVSDGAGKRALRRSTRQTSGKLTTYEATPRGPLKRTRSSRISSLPAVAYSKELEDDIEDDESLSEKRRREAEGDMARVGHENDRNVQRSEPMEVEEDLGRDAVQDSSRRQAMSYERTPRGPVTRSKKSLTKRPTVLRDSNDLERDDKSLKKRRLEAEEHMARDGHENDGSELMEVNEDLQMDAVQDSSRGHDGAAIPRPHEDRNFSSHVVASVRCRIPVNENVKESTLTEGHVASTKPPARLKAPRQRPDMSDIRITANQDYQRKMEAKTMRLEMRPANHHIRSVYPAPENYTTIRKPVNNNPLHKEHFQHQERETKEAAVIKDSLITSGRGWCHWPLIFTVLLICVTILLALKFLPRDQSLIKGGDHPCRAPELETFADQLSLLQTQFPHQQPELWRRSKIHLEKHLKTAQPTEPVSLIFTADLGAEQTLRCLAQGLAASFSSALNGSLLYIDGADTAGMDSDQVKLDIDNQLRAAFEGDKPAAVIHRLEEFPPGSTLIFYRYCDHEHAAYKRVFLLFTVLLPQDVLGDEKSLREVEENVQDYLRERLVDSNDTVSYNGMDGDKYGGLWSRISHLILPVVLEKEVELRGC</sequence>
<evidence type="ECO:0000256" key="9">
    <source>
        <dbReference type="ARBA" id="ARBA00037847"/>
    </source>
</evidence>
<evidence type="ECO:0000256" key="8">
    <source>
        <dbReference type="ARBA" id="ARBA00023242"/>
    </source>
</evidence>
<dbReference type="Gene3D" id="3.40.50.12190">
    <property type="match status" value="1"/>
</dbReference>
<evidence type="ECO:0000313" key="12">
    <source>
        <dbReference type="Ensembl" id="ENSTRUP00000056207.2"/>
    </source>
</evidence>
<evidence type="ECO:0000256" key="5">
    <source>
        <dbReference type="ARBA" id="ARBA00022989"/>
    </source>
</evidence>
<evidence type="ECO:0000256" key="4">
    <source>
        <dbReference type="ARBA" id="ARBA00022692"/>
    </source>
</evidence>
<keyword evidence="6" id="KW-0472">Membrane</keyword>
<dbReference type="Pfam" id="PF05609">
    <property type="entry name" value="LAP1_C"/>
    <property type="match status" value="1"/>
</dbReference>
<dbReference type="GO" id="GO:0061024">
    <property type="term" value="P:membrane organization"/>
    <property type="evidence" value="ECO:0007669"/>
    <property type="project" value="TreeGrafter"/>
</dbReference>
<keyword evidence="4" id="KW-0812">Transmembrane</keyword>
<evidence type="ECO:0000313" key="13">
    <source>
        <dbReference type="Proteomes" id="UP000005226"/>
    </source>
</evidence>
<dbReference type="GO" id="GO:0016020">
    <property type="term" value="C:membrane"/>
    <property type="evidence" value="ECO:0007669"/>
    <property type="project" value="TreeGrafter"/>
</dbReference>
<keyword evidence="3" id="KW-0597">Phosphoprotein</keyword>
<feature type="compositionally biased region" description="Basic and acidic residues" evidence="10">
    <location>
        <begin position="66"/>
        <end position="111"/>
    </location>
</feature>
<evidence type="ECO:0000256" key="3">
    <source>
        <dbReference type="ARBA" id="ARBA00022553"/>
    </source>
</evidence>
<evidence type="ECO:0000256" key="10">
    <source>
        <dbReference type="SAM" id="MobiDB-lite"/>
    </source>
</evidence>
<evidence type="ECO:0000256" key="2">
    <source>
        <dbReference type="ARBA" id="ARBA00007860"/>
    </source>
</evidence>
<reference evidence="12" key="3">
    <citation type="submission" date="2025-09" db="UniProtKB">
        <authorList>
            <consortium name="Ensembl"/>
        </authorList>
    </citation>
    <scope>IDENTIFICATION</scope>
</reference>